<evidence type="ECO:0000256" key="12">
    <source>
        <dbReference type="RuleBase" id="RU000679"/>
    </source>
</evidence>
<evidence type="ECO:0000256" key="5">
    <source>
        <dbReference type="ARBA" id="ARBA00022692"/>
    </source>
</evidence>
<dbReference type="Gene3D" id="1.10.287.770">
    <property type="entry name" value="YojJ-like"/>
    <property type="match status" value="1"/>
</dbReference>
<keyword evidence="5 12" id="KW-0812">Transmembrane</keyword>
<gene>
    <name evidence="15 16 17" type="primary">LOC116413459</name>
</gene>
<evidence type="ECO:0000313" key="15">
    <source>
        <dbReference type="RefSeq" id="XP_052754976.1"/>
    </source>
</evidence>
<feature type="transmembrane region" description="Helical" evidence="13">
    <location>
        <begin position="431"/>
        <end position="458"/>
    </location>
</feature>
<reference evidence="15 16" key="1">
    <citation type="submission" date="2025-05" db="UniProtKB">
        <authorList>
            <consortium name="RefSeq"/>
        </authorList>
    </citation>
    <scope>IDENTIFICATION</scope>
    <source>
        <tissue evidence="15 16">Whole larvae</tissue>
    </source>
</reference>
<accession>A0ABM3MUD9</accession>
<evidence type="ECO:0000256" key="4">
    <source>
        <dbReference type="ARBA" id="ARBA00022461"/>
    </source>
</evidence>
<dbReference type="Proteomes" id="UP001652740">
    <property type="component" value="Unplaced"/>
</dbReference>
<dbReference type="GeneID" id="116413459"/>
<evidence type="ECO:0000313" key="16">
    <source>
        <dbReference type="RefSeq" id="XP_052754977.1"/>
    </source>
</evidence>
<keyword evidence="9 13" id="KW-0472">Membrane</keyword>
<dbReference type="InterPro" id="IPR001873">
    <property type="entry name" value="ENaC"/>
</dbReference>
<keyword evidence="8 12" id="KW-0406">Ion transport</keyword>
<evidence type="ECO:0000256" key="8">
    <source>
        <dbReference type="ARBA" id="ARBA00023065"/>
    </source>
</evidence>
<dbReference type="Gene3D" id="1.10.287.820">
    <property type="entry name" value="Acid-sensing ion channel domain"/>
    <property type="match status" value="1"/>
</dbReference>
<name>A0ABM3MUD9_GALME</name>
<comment type="similarity">
    <text evidence="2 12">Belongs to the amiloride-sensitive sodium channel (TC 1.A.6) family.</text>
</comment>
<dbReference type="PANTHER" id="PTHR11690:SF240">
    <property type="entry name" value="PICKPOCKET 25-RELATED"/>
    <property type="match status" value="1"/>
</dbReference>
<sequence length="510" mass="58574">MQMYSLYSQYSLGETRPRPRPRPKNRWPVSVARSCVRCGKEFCLFTTIHGFNHIAVPGRHWTERVLWVCLTVGAIWGAIGVSLGQWQRYNENPTVVTLEKDFRTWMFNMPAITVCSKDRVDPKKLEKTITKYWGVNQLDAKYEYYSQFVSTVANSDLFHLQEYETYKDDESLNVDLYQLTVDVMPEFLVKPSWVHGLDIKWTPTMTELGACYVTNSVAIADTAIVKPDVNDTKLFPLTCKYSSLRCYVLLEIVNDTLMFTHSPYDVLDSSVPPSLTVRSLDRNIELSVAETRCGKGVRELSPLRRGCLYTDEPVQAGRKVYSTNSCRLSCRSKLALKLCKCRPFYYFYEEGPACTPSGMWCLATVSHRLVNNDGIKCSCTAPCLDAVYKDISTSEQFWTSGQFVDRGSVKYTVQPPRSRYTREIVFHFQDLIVSFGGAAGLFLGASFISFVEILYFVFEKVIVLITKRNLVKEQKVQEKRAVVQSCEKKRILELNKILEQGKRYEPFKMY</sequence>
<evidence type="ECO:0000256" key="1">
    <source>
        <dbReference type="ARBA" id="ARBA00004141"/>
    </source>
</evidence>
<evidence type="ECO:0000256" key="13">
    <source>
        <dbReference type="SAM" id="Phobius"/>
    </source>
</evidence>
<dbReference type="RefSeq" id="XP_052754976.1">
    <property type="nucleotide sequence ID" value="XM_052899016.1"/>
</dbReference>
<evidence type="ECO:0000256" key="11">
    <source>
        <dbReference type="ARBA" id="ARBA00023303"/>
    </source>
</evidence>
<dbReference type="RefSeq" id="XP_052754977.1">
    <property type="nucleotide sequence ID" value="XM_052899017.1"/>
</dbReference>
<keyword evidence="4 12" id="KW-0894">Sodium channel</keyword>
<organism evidence="14 17">
    <name type="scientific">Galleria mellonella</name>
    <name type="common">Greater wax moth</name>
    <dbReference type="NCBI Taxonomy" id="7137"/>
    <lineage>
        <taxon>Eukaryota</taxon>
        <taxon>Metazoa</taxon>
        <taxon>Ecdysozoa</taxon>
        <taxon>Arthropoda</taxon>
        <taxon>Hexapoda</taxon>
        <taxon>Insecta</taxon>
        <taxon>Pterygota</taxon>
        <taxon>Neoptera</taxon>
        <taxon>Endopterygota</taxon>
        <taxon>Lepidoptera</taxon>
        <taxon>Glossata</taxon>
        <taxon>Ditrysia</taxon>
        <taxon>Pyraloidea</taxon>
        <taxon>Pyralidae</taxon>
        <taxon>Galleriinae</taxon>
        <taxon>Galleria</taxon>
    </lineage>
</organism>
<keyword evidence="10 12" id="KW-0739">Sodium transport</keyword>
<evidence type="ECO:0000256" key="3">
    <source>
        <dbReference type="ARBA" id="ARBA00022448"/>
    </source>
</evidence>
<evidence type="ECO:0000256" key="7">
    <source>
        <dbReference type="ARBA" id="ARBA00023053"/>
    </source>
</evidence>
<evidence type="ECO:0000256" key="10">
    <source>
        <dbReference type="ARBA" id="ARBA00023201"/>
    </source>
</evidence>
<evidence type="ECO:0000256" key="2">
    <source>
        <dbReference type="ARBA" id="ARBA00007193"/>
    </source>
</evidence>
<evidence type="ECO:0000313" key="14">
    <source>
        <dbReference type="Proteomes" id="UP001652740"/>
    </source>
</evidence>
<protein>
    <submittedName>
        <fullName evidence="15 16">Uncharacterized protein LOC116413459 isoform X1</fullName>
    </submittedName>
</protein>
<evidence type="ECO:0000256" key="6">
    <source>
        <dbReference type="ARBA" id="ARBA00022989"/>
    </source>
</evidence>
<comment type="subcellular location">
    <subcellularLocation>
        <location evidence="1">Membrane</location>
        <topology evidence="1">Multi-pass membrane protein</topology>
    </subcellularLocation>
</comment>
<keyword evidence="7" id="KW-0915">Sodium</keyword>
<keyword evidence="14" id="KW-1185">Reference proteome</keyword>
<keyword evidence="3 12" id="KW-0813">Transport</keyword>
<dbReference type="Pfam" id="PF00858">
    <property type="entry name" value="ASC"/>
    <property type="match status" value="1"/>
</dbReference>
<dbReference type="PANTHER" id="PTHR11690">
    <property type="entry name" value="AMILORIDE-SENSITIVE SODIUM CHANNEL-RELATED"/>
    <property type="match status" value="1"/>
</dbReference>
<evidence type="ECO:0000256" key="9">
    <source>
        <dbReference type="ARBA" id="ARBA00023136"/>
    </source>
</evidence>
<evidence type="ECO:0000313" key="17">
    <source>
        <dbReference type="RefSeq" id="XP_052754978.1"/>
    </source>
</evidence>
<keyword evidence="6 13" id="KW-1133">Transmembrane helix</keyword>
<keyword evidence="11 12" id="KW-0407">Ion channel</keyword>
<proteinExistence type="inferred from homology"/>
<dbReference type="RefSeq" id="XP_052754978.1">
    <property type="nucleotide sequence ID" value="XM_052899018.1"/>
</dbReference>